<dbReference type="Proteomes" id="UP000254496">
    <property type="component" value="Unassembled WGS sequence"/>
</dbReference>
<proteinExistence type="predicted"/>
<accession>A0A1V4B3G5</accession>
<dbReference type="CDD" id="cd09030">
    <property type="entry name" value="DUF1425"/>
    <property type="match status" value="1"/>
</dbReference>
<dbReference type="Gene3D" id="2.60.40.3230">
    <property type="match status" value="1"/>
</dbReference>
<dbReference type="PROSITE" id="PS51257">
    <property type="entry name" value="PROKAR_LIPOPROTEIN"/>
    <property type="match status" value="1"/>
</dbReference>
<dbReference type="Proteomes" id="UP000254329">
    <property type="component" value="Unassembled WGS sequence"/>
</dbReference>
<dbReference type="OrthoDB" id="5690781at2"/>
<protein>
    <submittedName>
        <fullName evidence="1">Periplasmic lipoprotein</fullName>
    </submittedName>
</protein>
<evidence type="ECO:0000313" key="1">
    <source>
        <dbReference type="EMBL" id="STO60373.1"/>
    </source>
</evidence>
<keyword evidence="1" id="KW-0449">Lipoprotein</keyword>
<dbReference type="RefSeq" id="WP_078217479.1">
    <property type="nucleotide sequence ID" value="NZ_MUXZ01000004.1"/>
</dbReference>
<gene>
    <name evidence="1" type="ORF">NCTC1659_01662</name>
    <name evidence="2" type="ORF">NCTC8540_01231</name>
</gene>
<name>A0A1V4B3G5_9PAST</name>
<organism evidence="1 3">
    <name type="scientific">Canicola haemoglobinophilus</name>
    <dbReference type="NCBI Taxonomy" id="733"/>
    <lineage>
        <taxon>Bacteria</taxon>
        <taxon>Pseudomonadati</taxon>
        <taxon>Pseudomonadota</taxon>
        <taxon>Gammaproteobacteria</taxon>
        <taxon>Pasteurellales</taxon>
        <taxon>Pasteurellaceae</taxon>
        <taxon>Canicola</taxon>
    </lineage>
</organism>
<evidence type="ECO:0000313" key="3">
    <source>
        <dbReference type="Proteomes" id="UP000254329"/>
    </source>
</evidence>
<sequence>MKKLLIAFTLSLGLMACSSSEKVNLLHSQQPIVNISSGLAPLIEVNTTHSSASVKNISQQQVTFSHYVFWYDKNGVTQGNEPNLKNPPMLSLAPREKIQLRLQPPTTESINYRLYLGL</sequence>
<dbReference type="InterPro" id="IPR038483">
    <property type="entry name" value="YcfL-like_sf"/>
</dbReference>
<dbReference type="EMBL" id="UGHF01000001">
    <property type="protein sequence ID" value="STO60373.1"/>
    <property type="molecule type" value="Genomic_DNA"/>
</dbReference>
<evidence type="ECO:0000313" key="4">
    <source>
        <dbReference type="Proteomes" id="UP000254496"/>
    </source>
</evidence>
<dbReference type="STRING" id="733.B0186_00760"/>
<dbReference type="EMBL" id="UGHJ01000001">
    <property type="protein sequence ID" value="STO68730.1"/>
    <property type="molecule type" value="Genomic_DNA"/>
</dbReference>
<dbReference type="InterPro" id="IPR010824">
    <property type="entry name" value="DUF1425"/>
</dbReference>
<dbReference type="AlphaFoldDB" id="A0A1V4B3G5"/>
<evidence type="ECO:0000313" key="2">
    <source>
        <dbReference type="EMBL" id="STO68730.1"/>
    </source>
</evidence>
<keyword evidence="3" id="KW-1185">Reference proteome</keyword>
<reference evidence="3 4" key="1">
    <citation type="submission" date="2018-06" db="EMBL/GenBank/DDBJ databases">
        <authorList>
            <consortium name="Pathogen Informatics"/>
            <person name="Doyle S."/>
        </authorList>
    </citation>
    <scope>NUCLEOTIDE SEQUENCE [LARGE SCALE GENOMIC DNA]</scope>
    <source>
        <strain evidence="1 3">NCTC1659</strain>
        <strain evidence="2 4">NCTC8540</strain>
    </source>
</reference>